<evidence type="ECO:0000313" key="1">
    <source>
        <dbReference type="EMBL" id="XBV26292.1"/>
    </source>
</evidence>
<gene>
    <name evidence="1" type="ORF">ABN611_07650</name>
</gene>
<dbReference type="EMBL" id="CP158165">
    <property type="protein sequence ID" value="XBV26292.1"/>
    <property type="molecule type" value="Genomic_DNA"/>
</dbReference>
<protein>
    <submittedName>
        <fullName evidence="1">Uncharacterized protein</fullName>
    </submittedName>
</protein>
<proteinExistence type="predicted"/>
<reference evidence="1" key="1">
    <citation type="submission" date="2024-06" db="EMBL/GenBank/DDBJ databases">
        <title>Kribbella sp. strain HUAS MG21 genome sequences.</title>
        <authorList>
            <person name="Mo P."/>
        </authorList>
    </citation>
    <scope>NUCLEOTIDE SEQUENCE</scope>
    <source>
        <strain evidence="1">HUAS MG21</strain>
    </source>
</reference>
<sequence>MTMLRFPIGHYLGPHFTAAEDPPVQQVRLGGEIVELTDDEFAVWSSAHGLNEEKPARHAEELLARSLLADVDADSPNDFAARHRLLPLQLGLGNTPEAPAMFRSGTAKLPLTGMTRNLYDIWLSSHLSPNLLVACKEHDTSPSAVLTVLHALLAHSAACLDLAVTEYQP</sequence>
<organism evidence="1">
    <name type="scientific">Kribbella sp. HUAS MG21</name>
    <dbReference type="NCBI Taxonomy" id="3160966"/>
    <lineage>
        <taxon>Bacteria</taxon>
        <taxon>Bacillati</taxon>
        <taxon>Actinomycetota</taxon>
        <taxon>Actinomycetes</taxon>
        <taxon>Propionibacteriales</taxon>
        <taxon>Kribbellaceae</taxon>
        <taxon>Kribbella</taxon>
    </lineage>
</organism>
<name>A0AAU7THQ6_9ACTN</name>
<accession>A0AAU7THQ6</accession>
<dbReference type="RefSeq" id="WP_350279092.1">
    <property type="nucleotide sequence ID" value="NZ_CP158165.1"/>
</dbReference>
<dbReference type="AlphaFoldDB" id="A0AAU7THQ6"/>